<name>A0A913YL98_EXADI</name>
<keyword evidence="1" id="KW-0175">Coiled coil</keyword>
<dbReference type="Proteomes" id="UP000887567">
    <property type="component" value="Unplaced"/>
</dbReference>
<dbReference type="OrthoDB" id="295078at2759"/>
<sequence>MSDLFSHFQHNGIEAHMYASQWFLTLFTAKFPLSMVFWIIDIVLCLGTDFVFQMAVALLKDARKELLQLDFEGILKYFRVTMPKKYMDEERYKQLFASALGIKISPKKLKKYEKQFIALKEKEAQLEDPVERFTRENKRLLEANMRLEGENDALAHELVTTKVTLHSRLLEAEEEIDALKTQLQLNRAALTEAEDERESLKTEGQQLKDMWRKSLEECEEEKKRHTAIIEEYKKICSQLDERSQKLKDDLQQELVEIKRRIGTCEKCGPLFTDDGQTTEGVGTGDGFKTSVKVVDTEKRLRELELELAKTKLILVETECRAQDLEHKLSSFVAAVALEESKPWFKRKSLNLIIDK</sequence>
<organism evidence="4 5">
    <name type="scientific">Exaiptasia diaphana</name>
    <name type="common">Tropical sea anemone</name>
    <name type="synonym">Aiptasia pulchella</name>
    <dbReference type="NCBI Taxonomy" id="2652724"/>
    <lineage>
        <taxon>Eukaryota</taxon>
        <taxon>Metazoa</taxon>
        <taxon>Cnidaria</taxon>
        <taxon>Anthozoa</taxon>
        <taxon>Hexacorallia</taxon>
        <taxon>Actiniaria</taxon>
        <taxon>Aiptasiidae</taxon>
        <taxon>Exaiptasia</taxon>
    </lineage>
</organism>
<accession>A0A913YL98</accession>
<dbReference type="Pfam" id="PF23436">
    <property type="entry name" value="RabGap-TBC_2"/>
    <property type="match status" value="1"/>
</dbReference>
<feature type="transmembrane region" description="Helical" evidence="2">
    <location>
        <begin position="35"/>
        <end position="59"/>
    </location>
</feature>
<keyword evidence="2" id="KW-0812">Transmembrane</keyword>
<dbReference type="GeneID" id="110239705"/>
<keyword evidence="2" id="KW-0472">Membrane</keyword>
<evidence type="ECO:0000259" key="3">
    <source>
        <dbReference type="PROSITE" id="PS50086"/>
    </source>
</evidence>
<dbReference type="AlphaFoldDB" id="A0A913YL98"/>
<proteinExistence type="predicted"/>
<feature type="coiled-coil region" evidence="1">
    <location>
        <begin position="293"/>
        <end position="320"/>
    </location>
</feature>
<evidence type="ECO:0000256" key="2">
    <source>
        <dbReference type="SAM" id="Phobius"/>
    </source>
</evidence>
<protein>
    <recommendedName>
        <fullName evidence="3">Rab-GAP TBC domain-containing protein</fullName>
    </recommendedName>
</protein>
<dbReference type="EnsemblMetazoa" id="XM_028659255.1">
    <property type="protein sequence ID" value="XP_028515056.1"/>
    <property type="gene ID" value="LOC110239705"/>
</dbReference>
<keyword evidence="5" id="KW-1185">Reference proteome</keyword>
<dbReference type="RefSeq" id="XP_028515056.1">
    <property type="nucleotide sequence ID" value="XM_028659255.1"/>
</dbReference>
<evidence type="ECO:0000313" key="4">
    <source>
        <dbReference type="EnsemblMetazoa" id="XP_028515056.1"/>
    </source>
</evidence>
<dbReference type="PROSITE" id="PS50086">
    <property type="entry name" value="TBC_RABGAP"/>
    <property type="match status" value="1"/>
</dbReference>
<keyword evidence="2" id="KW-1133">Transmembrane helix</keyword>
<dbReference type="OMA" id="LTMREQQ"/>
<dbReference type="KEGG" id="epa:110239705"/>
<dbReference type="InterPro" id="IPR035969">
    <property type="entry name" value="Rab-GAP_TBC_sf"/>
</dbReference>
<dbReference type="PANTHER" id="PTHR47728">
    <property type="entry name" value="RAB GTPASE-ACTIVATING PROTEIN 1-LIKE"/>
    <property type="match status" value="1"/>
</dbReference>
<evidence type="ECO:0000313" key="5">
    <source>
        <dbReference type="Proteomes" id="UP000887567"/>
    </source>
</evidence>
<dbReference type="Gene3D" id="1.10.472.80">
    <property type="entry name" value="Ypt/Rab-GAP domain of gyp1p, domain 3"/>
    <property type="match status" value="1"/>
</dbReference>
<dbReference type="SUPFAM" id="SSF47923">
    <property type="entry name" value="Ypt/Rab-GAP domain of gyp1p"/>
    <property type="match status" value="1"/>
</dbReference>
<evidence type="ECO:0000256" key="1">
    <source>
        <dbReference type="SAM" id="Coils"/>
    </source>
</evidence>
<dbReference type="InterPro" id="IPR000195">
    <property type="entry name" value="Rab-GAP-TBC_dom"/>
</dbReference>
<dbReference type="PANTHER" id="PTHR47728:SF1">
    <property type="entry name" value="RAB GTPASE ACTIVATING PROTEIN 1 LIKE"/>
    <property type="match status" value="1"/>
</dbReference>
<feature type="domain" description="Rab-GAP TBC" evidence="3">
    <location>
        <begin position="1"/>
        <end position="47"/>
    </location>
</feature>
<feature type="coiled-coil region" evidence="1">
    <location>
        <begin position="130"/>
        <end position="260"/>
    </location>
</feature>
<reference evidence="4" key="1">
    <citation type="submission" date="2022-11" db="UniProtKB">
        <authorList>
            <consortium name="EnsemblMetazoa"/>
        </authorList>
    </citation>
    <scope>IDENTIFICATION</scope>
</reference>